<evidence type="ECO:0000313" key="2">
    <source>
        <dbReference type="EMBL" id="MBX21327.1"/>
    </source>
</evidence>
<keyword evidence="1" id="KW-0812">Transmembrane</keyword>
<feature type="transmembrane region" description="Helical" evidence="1">
    <location>
        <begin position="20"/>
        <end position="37"/>
    </location>
</feature>
<dbReference type="EMBL" id="GGEC01040843">
    <property type="protein sequence ID" value="MBX21327.1"/>
    <property type="molecule type" value="Transcribed_RNA"/>
</dbReference>
<protein>
    <submittedName>
        <fullName evidence="2">Uncharacterized protein</fullName>
    </submittedName>
</protein>
<accession>A0A2P2LTP1</accession>
<sequence>MSLINFFPNYLLDLQTLASDFMLVMVRLICNVTYYILKS</sequence>
<proteinExistence type="predicted"/>
<keyword evidence="1" id="KW-0472">Membrane</keyword>
<keyword evidence="1" id="KW-1133">Transmembrane helix</keyword>
<dbReference type="AlphaFoldDB" id="A0A2P2LTP1"/>
<organism evidence="2">
    <name type="scientific">Rhizophora mucronata</name>
    <name type="common">Asiatic mangrove</name>
    <dbReference type="NCBI Taxonomy" id="61149"/>
    <lineage>
        <taxon>Eukaryota</taxon>
        <taxon>Viridiplantae</taxon>
        <taxon>Streptophyta</taxon>
        <taxon>Embryophyta</taxon>
        <taxon>Tracheophyta</taxon>
        <taxon>Spermatophyta</taxon>
        <taxon>Magnoliopsida</taxon>
        <taxon>eudicotyledons</taxon>
        <taxon>Gunneridae</taxon>
        <taxon>Pentapetalae</taxon>
        <taxon>rosids</taxon>
        <taxon>fabids</taxon>
        <taxon>Malpighiales</taxon>
        <taxon>Rhizophoraceae</taxon>
        <taxon>Rhizophora</taxon>
    </lineage>
</organism>
<evidence type="ECO:0000256" key="1">
    <source>
        <dbReference type="SAM" id="Phobius"/>
    </source>
</evidence>
<name>A0A2P2LTP1_RHIMU</name>
<reference evidence="2" key="1">
    <citation type="submission" date="2018-02" db="EMBL/GenBank/DDBJ databases">
        <title>Rhizophora mucronata_Transcriptome.</title>
        <authorList>
            <person name="Meera S.P."/>
            <person name="Sreeshan A."/>
            <person name="Augustine A."/>
        </authorList>
    </citation>
    <scope>NUCLEOTIDE SEQUENCE</scope>
    <source>
        <tissue evidence="2">Leaf</tissue>
    </source>
</reference>